<protein>
    <submittedName>
        <fullName evidence="1">Uncharacterized protein</fullName>
    </submittedName>
</protein>
<dbReference type="EMBL" id="JAJSOW010000107">
    <property type="protein sequence ID" value="KAI9157841.1"/>
    <property type="molecule type" value="Genomic_DNA"/>
</dbReference>
<reference evidence="1" key="2">
    <citation type="submission" date="2023-02" db="EMBL/GenBank/DDBJ databases">
        <authorList>
            <person name="Swenson N.G."/>
            <person name="Wegrzyn J.L."/>
            <person name="Mcevoy S.L."/>
        </authorList>
    </citation>
    <scope>NUCLEOTIDE SEQUENCE</scope>
    <source>
        <strain evidence="1">91603</strain>
        <tissue evidence="1">Leaf</tissue>
    </source>
</reference>
<reference evidence="1" key="1">
    <citation type="journal article" date="2022" name="Plant J.">
        <title>Strategies of tolerance reflected in two North American maple genomes.</title>
        <authorList>
            <person name="McEvoy S.L."/>
            <person name="Sezen U.U."/>
            <person name="Trouern-Trend A."/>
            <person name="McMahon S.M."/>
            <person name="Schaberg P.G."/>
            <person name="Yang J."/>
            <person name="Wegrzyn J.L."/>
            <person name="Swenson N.G."/>
        </authorList>
    </citation>
    <scope>NUCLEOTIDE SEQUENCE</scope>
    <source>
        <strain evidence="1">91603</strain>
    </source>
</reference>
<accession>A0AAD5IC33</accession>
<dbReference type="Proteomes" id="UP001064489">
    <property type="component" value="Chromosome 12"/>
</dbReference>
<name>A0AAD5IC33_ACENE</name>
<evidence type="ECO:0000313" key="1">
    <source>
        <dbReference type="EMBL" id="KAI9157841.1"/>
    </source>
</evidence>
<keyword evidence="2" id="KW-1185">Reference proteome</keyword>
<comment type="caution">
    <text evidence="1">The sequence shown here is derived from an EMBL/GenBank/DDBJ whole genome shotgun (WGS) entry which is preliminary data.</text>
</comment>
<dbReference type="AlphaFoldDB" id="A0AAD5IC33"/>
<evidence type="ECO:0000313" key="2">
    <source>
        <dbReference type="Proteomes" id="UP001064489"/>
    </source>
</evidence>
<proteinExistence type="predicted"/>
<organism evidence="1 2">
    <name type="scientific">Acer negundo</name>
    <name type="common">Box elder</name>
    <dbReference type="NCBI Taxonomy" id="4023"/>
    <lineage>
        <taxon>Eukaryota</taxon>
        <taxon>Viridiplantae</taxon>
        <taxon>Streptophyta</taxon>
        <taxon>Embryophyta</taxon>
        <taxon>Tracheophyta</taxon>
        <taxon>Spermatophyta</taxon>
        <taxon>Magnoliopsida</taxon>
        <taxon>eudicotyledons</taxon>
        <taxon>Gunneridae</taxon>
        <taxon>Pentapetalae</taxon>
        <taxon>rosids</taxon>
        <taxon>malvids</taxon>
        <taxon>Sapindales</taxon>
        <taxon>Sapindaceae</taxon>
        <taxon>Hippocastanoideae</taxon>
        <taxon>Acereae</taxon>
        <taxon>Acer</taxon>
    </lineage>
</organism>
<sequence length="79" mass="9450">MKYEICLQWKFYQGHISGVNVEKFDDKYFAKESKVCSLYVVREGRRDKALRIWSFCVPLIVQSSRVEELVREGRRDKAM</sequence>
<gene>
    <name evidence="1" type="ORF">LWI28_028880</name>
</gene>